<evidence type="ECO:0000313" key="1">
    <source>
        <dbReference type="EMBL" id="ANH50672.1"/>
    </source>
</evidence>
<organism evidence="1 2">
    <name type="scientific">Bacillus phage SalinJah</name>
    <dbReference type="NCBI Taxonomy" id="1837830"/>
    <lineage>
        <taxon>Viruses</taxon>
        <taxon>Duplodnaviria</taxon>
        <taxon>Heunggongvirae</taxon>
        <taxon>Uroviricota</taxon>
        <taxon>Caudoviricetes</taxon>
        <taxon>Herelleviridae</taxon>
        <taxon>Bastillevirinae</taxon>
        <taxon>Wphvirus</taxon>
        <taxon>Wphvirus BPS13</taxon>
    </lineage>
</organism>
<protein>
    <submittedName>
        <fullName evidence="1">Uncharacterized protein</fullName>
    </submittedName>
</protein>
<dbReference type="Proteomes" id="UP000203219">
    <property type="component" value="Segment"/>
</dbReference>
<reference evidence="2" key="1">
    <citation type="submission" date="2016-04" db="EMBL/GenBank/DDBJ databases">
        <authorList>
            <person name="Adebesin M.O."/>
            <person name="Ahama K."/>
            <person name="Alekasir E.M."/>
            <person name="Ali S."/>
            <person name="Aligholizadeh E."/>
            <person name="Allison J.M."/>
            <person name="Alzaher A."/>
            <person name="Andaya C.D."/>
            <person name="Asfaw S."/>
            <person name="Bansal N."/>
            <person name="Beauchard M.A."/>
            <person name="Betancourt K.A."/>
            <person name="Bhatia B."/>
            <person name="Boretti N.A."/>
            <person name="Brondi J.N."/>
            <person name="Byrd C.E."/>
            <person name="Cao A."/>
            <person name="Cardosa E.A."/>
            <person name="Carter A."/>
            <person name="Chen S."/>
            <person name="Chen Y."/>
            <person name="Clara V.K."/>
            <person name="Cobuzzi M."/>
            <person name="Conn O.L."/>
            <person name="Crosby I.A."/>
            <person name="Daly S.B."/>
            <person name="Depaz I.X."/>
            <person name="Dhaurali S."/>
            <person name="Dowdy K.M."/>
            <person name="Edokobi N.B."/>
            <person name="Ekanayake A.B."/>
            <person name="Ekekwe S.O."/>
            <person name="Emond M.A."/>
            <person name="Endres L."/>
            <person name="Eng S."/>
            <person name="Felkoski S.A."/>
            <person name="Gant C.D."/>
            <person name="Gaskin B."/>
            <person name="Gondal S."/>
            <person name="Gutmann J."/>
            <person name="Ha T.-A."/>
            <person name="Habteyes H."/>
            <person name="Hariri O."/>
            <person name="Healey R.M."/>
            <person name="Heins J.L."/>
            <person name="Henderson A.L."/>
            <person name="Hernandez F.M."/>
            <person name="Hoang P.T."/>
            <person name="Hope K.T."/>
            <person name="Husna A."/>
            <person name="Hussain A."/>
            <person name="Imani O."/>
            <person name="Jackson N.L."/>
            <person name="Jacob V.M."/>
            <person name="Kang C."/>
            <person name="Kantov R.M."/>
            <person name="Kavuru S."/>
            <person name="Kerr M.S."/>
            <person name="Khan O.A."/>
            <person name="Khan T.M."/>
            <person name="King T."/>
            <person name="Kulkarni R."/>
            <person name="Li A."/>
            <person name="Maczka C."/>
            <person name="Maisonet E."/>
            <person name="Majethia P.M."/>
            <person name="Malik D.A."/>
            <person name="Mariam A."/>
            <person name="Marquess E.B."/>
            <person name="Mattison J."/>
            <person name="Mcdonald N."/>
            <person name="Mehr S."/>
            <person name="Mengers S.R."/>
            <person name="Michaels D.P."/>
            <person name="Mondal S."/>
            <person name="Monney D.B."/>
            <person name="Nakhleh S.I."/>
            <person name="Ndubuizu N.C."/>
            <person name="Nguyen A.H."/>
            <person name="Nguyen K.M."/>
            <person name="Nguyen M.T."/>
            <person name="Nicholas M.L."/>
            <person name="Nimalan J.P."/>
            <person name="O'Connell R.A."/>
            <person name="Odoi E."/>
            <person name="Ojo L."/>
            <person name="Okoye A.E."/>
            <person name="Olateru-Olagbegi O."/>
            <person name="Osei K.V."/>
            <person name="Osei-Tutu A."/>
            <person name="Palilla A.M."/>
            <person name="Pancholi S."/>
            <person name="Park J.H."/>
            <person name="Patel K."/>
            <person name="Patel P."/>
            <person name="Pennington E."/>
            <person name="Peterson R.E."/>
            <person name="Pon J."/>
            <person name="Pourkarim H."/>
            <person name="Reed M.L."/>
            <person name="Rottman V."/>
            <person name="Salazar J."/>
            <person name="Samet S."/>
            <person name="Sendze O."/>
            <person name="Stelmack M.A."/>
            <person name="Stinnett R."/>
            <person name="Tchouaga A.L."/>
            <person name="Thompson E.M."/>
            <person name="Tran N.G."/>
            <person name="Truong T."/>
            <person name="Udo J.A."/>
            <person name="Verona L.T."/>
            <person name="Vu T.-Q."/>
            <person name="Wade J."/>
            <person name="Wang N.Q."/>
            <person name="Waters Z.M."/>
            <person name="Wellman R.J."/>
            <person name="Woldegabreal S."/>
            <person name="Yee A.C."/>
            <person name="Yirefu M."/>
            <person name="Zahangir S."/>
            <person name="Zhai Y."/>
            <person name="Devine C.L."/>
            <person name="Liao K."/>
            <person name="Prasad P.K."/>
            <person name="Ruthenberg K.J."/>
            <person name="Shonk J.A."/>
            <person name="Way M."/>
            <person name="Yousufi H.K."/>
            <person name="Cao L."/>
            <person name="Fox J."/>
            <person name="Hobbs E."/>
            <person name="Kilic S."/>
            <person name="Nunn R."/>
            <person name="Patel R."/>
            <person name="Rubenstein M."/>
            <person name="Cresawn S.G."/>
            <person name="Russell D.A."/>
            <person name="Pope W.H."/>
            <person name="Jacobs-Sera D."/>
            <person name="Hendrix R.W."/>
            <person name="Hatfull G.F."/>
            <person name="Erill I."/>
            <person name="Caruso S.M."/>
        </authorList>
    </citation>
    <scope>NUCLEOTIDE SEQUENCE [LARGE SCALE GENOMIC DNA]</scope>
</reference>
<accession>A0A173GBH8</accession>
<gene>
    <name evidence="1" type="ORF">SALINJAH_26</name>
</gene>
<dbReference type="EMBL" id="KX011169">
    <property type="protein sequence ID" value="ANH50672.1"/>
    <property type="molecule type" value="Genomic_DNA"/>
</dbReference>
<evidence type="ECO:0000313" key="2">
    <source>
        <dbReference type="Proteomes" id="UP000203219"/>
    </source>
</evidence>
<sequence>MSKRKITLSCMYNGHTNNQDDYLIVSETKKGVKFKIVDKLNKAEVTIKLPMDDATKVGSVIGRAMNMSTYEEIVMDNGDLIRITDAITMDKYSVQLMIVDIDNAESIRLTIEQSRLIREFIRQRLELYKKEE</sequence>
<dbReference type="RefSeq" id="YP_009281980.1">
    <property type="nucleotide sequence ID" value="NC_031034.1"/>
</dbReference>
<dbReference type="GeneID" id="29059987"/>
<name>A0A173GBH8_9CAUD</name>
<dbReference type="KEGG" id="vg:29059987"/>
<proteinExistence type="predicted"/>